<dbReference type="InterPro" id="IPR008969">
    <property type="entry name" value="CarboxyPept-like_regulatory"/>
</dbReference>
<keyword evidence="1" id="KW-0732">Signal</keyword>
<dbReference type="Proteomes" id="UP000282759">
    <property type="component" value="Unassembled WGS sequence"/>
</dbReference>
<reference evidence="2 3" key="1">
    <citation type="submission" date="2019-01" db="EMBL/GenBank/DDBJ databases">
        <authorList>
            <person name="Chen W.-M."/>
        </authorList>
    </citation>
    <scope>NUCLEOTIDE SEQUENCE [LARGE SCALE GENOMIC DNA]</scope>
    <source>
        <strain evidence="2 3">YBJ-36</strain>
    </source>
</reference>
<protein>
    <recommendedName>
        <fullName evidence="4">Carboxypeptidase-like regulatory domain-containing protein</fullName>
    </recommendedName>
</protein>
<evidence type="ECO:0000313" key="3">
    <source>
        <dbReference type="Proteomes" id="UP000282759"/>
    </source>
</evidence>
<evidence type="ECO:0000256" key="1">
    <source>
        <dbReference type="SAM" id="SignalP"/>
    </source>
</evidence>
<gene>
    <name evidence="2" type="ORF">EOD41_08265</name>
</gene>
<accession>A0A3S2V2Y5</accession>
<proteinExistence type="predicted"/>
<feature type="chain" id="PRO_5018763077" description="Carboxypeptidase-like regulatory domain-containing protein" evidence="1">
    <location>
        <begin position="25"/>
        <end position="230"/>
    </location>
</feature>
<keyword evidence="3" id="KW-1185">Reference proteome</keyword>
<comment type="caution">
    <text evidence="2">The sequence shown here is derived from an EMBL/GenBank/DDBJ whole genome shotgun (WGS) entry which is preliminary data.</text>
</comment>
<dbReference type="RefSeq" id="WP_127704301.1">
    <property type="nucleotide sequence ID" value="NZ_SACK01000002.1"/>
</dbReference>
<dbReference type="SUPFAM" id="SSF49464">
    <property type="entry name" value="Carboxypeptidase regulatory domain-like"/>
    <property type="match status" value="1"/>
</dbReference>
<dbReference type="EMBL" id="SACK01000002">
    <property type="protein sequence ID" value="RVU01937.1"/>
    <property type="molecule type" value="Genomic_DNA"/>
</dbReference>
<dbReference type="AlphaFoldDB" id="A0A3S2V2Y5"/>
<feature type="signal peptide" evidence="1">
    <location>
        <begin position="1"/>
        <end position="24"/>
    </location>
</feature>
<dbReference type="OrthoDB" id="1118857at2"/>
<dbReference type="Gene3D" id="2.60.40.1120">
    <property type="entry name" value="Carboxypeptidase-like, regulatory domain"/>
    <property type="match status" value="1"/>
</dbReference>
<organism evidence="2 3">
    <name type="scientific">Mucilaginibacter limnophilus</name>
    <dbReference type="NCBI Taxonomy" id="1932778"/>
    <lineage>
        <taxon>Bacteria</taxon>
        <taxon>Pseudomonadati</taxon>
        <taxon>Bacteroidota</taxon>
        <taxon>Sphingobacteriia</taxon>
        <taxon>Sphingobacteriales</taxon>
        <taxon>Sphingobacteriaceae</taxon>
        <taxon>Mucilaginibacter</taxon>
    </lineage>
</organism>
<evidence type="ECO:0008006" key="4">
    <source>
        <dbReference type="Google" id="ProtNLM"/>
    </source>
</evidence>
<name>A0A3S2V2Y5_9SPHI</name>
<sequence length="230" mass="26660">MKQLTLKQYALFLSLLFFTAFAQAQDMLRGTVYDGASGNRMADVFIKNTTNNQVALTDKKGNFTIKAAPGHLLIFTSPTYTNDTLYVTNMREKRVTLNTTRIDLKQVTVTARANFNPETEYPEVYQKSKVYALSPSSWFSSEGRNARRLKKYFKREVRERKIDSAFSKVYVSSVIPLRGQELEDFMTMYRPSYDLVEKNDRELMMLYINDSYKKFMALPPEKRKPTPLGQ</sequence>
<evidence type="ECO:0000313" key="2">
    <source>
        <dbReference type="EMBL" id="RVU01937.1"/>
    </source>
</evidence>